<evidence type="ECO:0000259" key="2">
    <source>
        <dbReference type="Pfam" id="PF14364"/>
    </source>
</evidence>
<accession>A0ABD1S5L5</accession>
<proteinExistence type="predicted"/>
<dbReference type="InterPro" id="IPR025520">
    <property type="entry name" value="DUF4408"/>
</dbReference>
<evidence type="ECO:0000256" key="1">
    <source>
        <dbReference type="SAM" id="Phobius"/>
    </source>
</evidence>
<gene>
    <name evidence="3" type="ORF">Fot_38915</name>
</gene>
<evidence type="ECO:0000313" key="4">
    <source>
        <dbReference type="Proteomes" id="UP001604277"/>
    </source>
</evidence>
<dbReference type="Proteomes" id="UP001604277">
    <property type="component" value="Unassembled WGS sequence"/>
</dbReference>
<keyword evidence="1" id="KW-1133">Transmembrane helix</keyword>
<feature type="transmembrane region" description="Helical" evidence="1">
    <location>
        <begin position="6"/>
        <end position="23"/>
    </location>
</feature>
<protein>
    <recommendedName>
        <fullName evidence="2">DUF4408 domain-containing protein</fullName>
    </recommendedName>
</protein>
<name>A0ABD1S5L5_9LAMI</name>
<keyword evidence="1" id="KW-0472">Membrane</keyword>
<sequence length="102" mass="11133">MKPPYLYIIINAIIITIAVSLHFHQATSSPSIPSERLVSVKTPPSSNFTSFPAQSEISVINELPLLECESENRIAEVKVVLLNGAKVDVDQTEEEIDVVADA</sequence>
<feature type="domain" description="DUF4408" evidence="2">
    <location>
        <begin position="1"/>
        <end position="21"/>
    </location>
</feature>
<comment type="caution">
    <text evidence="3">The sequence shown here is derived from an EMBL/GenBank/DDBJ whole genome shotgun (WGS) entry which is preliminary data.</text>
</comment>
<dbReference type="EMBL" id="JBFOLJ010000011">
    <property type="protein sequence ID" value="KAL2495158.1"/>
    <property type="molecule type" value="Genomic_DNA"/>
</dbReference>
<organism evidence="3 4">
    <name type="scientific">Forsythia ovata</name>
    <dbReference type="NCBI Taxonomy" id="205694"/>
    <lineage>
        <taxon>Eukaryota</taxon>
        <taxon>Viridiplantae</taxon>
        <taxon>Streptophyta</taxon>
        <taxon>Embryophyta</taxon>
        <taxon>Tracheophyta</taxon>
        <taxon>Spermatophyta</taxon>
        <taxon>Magnoliopsida</taxon>
        <taxon>eudicotyledons</taxon>
        <taxon>Gunneridae</taxon>
        <taxon>Pentapetalae</taxon>
        <taxon>asterids</taxon>
        <taxon>lamiids</taxon>
        <taxon>Lamiales</taxon>
        <taxon>Oleaceae</taxon>
        <taxon>Forsythieae</taxon>
        <taxon>Forsythia</taxon>
    </lineage>
</organism>
<evidence type="ECO:0000313" key="3">
    <source>
        <dbReference type="EMBL" id="KAL2495158.1"/>
    </source>
</evidence>
<dbReference type="AlphaFoldDB" id="A0ABD1S5L5"/>
<keyword evidence="1" id="KW-0812">Transmembrane</keyword>
<keyword evidence="4" id="KW-1185">Reference proteome</keyword>
<reference evidence="4" key="1">
    <citation type="submission" date="2024-07" db="EMBL/GenBank/DDBJ databases">
        <title>Two chromosome-level genome assemblies of Korean endemic species Abeliophyllum distichum and Forsythia ovata (Oleaceae).</title>
        <authorList>
            <person name="Jang H."/>
        </authorList>
    </citation>
    <scope>NUCLEOTIDE SEQUENCE [LARGE SCALE GENOMIC DNA]</scope>
</reference>
<dbReference type="Pfam" id="PF14364">
    <property type="entry name" value="DUF4408"/>
    <property type="match status" value="1"/>
</dbReference>